<dbReference type="OrthoDB" id="4333485at2"/>
<dbReference type="Gene3D" id="1.20.144.10">
    <property type="entry name" value="Phosphatidic acid phosphatase type 2/haloperoxidase"/>
    <property type="match status" value="1"/>
</dbReference>
<organism evidence="7 8">
    <name type="scientific">Corynebacterium liangguodongii</name>
    <dbReference type="NCBI Taxonomy" id="2079535"/>
    <lineage>
        <taxon>Bacteria</taxon>
        <taxon>Bacillati</taxon>
        <taxon>Actinomycetota</taxon>
        <taxon>Actinomycetes</taxon>
        <taxon>Mycobacteriales</taxon>
        <taxon>Corynebacteriaceae</taxon>
        <taxon>Corynebacterium</taxon>
    </lineage>
</organism>
<protein>
    <submittedName>
        <fullName evidence="7">Phosphatase PAP2 family protein</fullName>
    </submittedName>
</protein>
<keyword evidence="8" id="KW-1185">Reference proteome</keyword>
<evidence type="ECO:0000256" key="1">
    <source>
        <dbReference type="ARBA" id="ARBA00004651"/>
    </source>
</evidence>
<keyword evidence="2" id="KW-1003">Cell membrane</keyword>
<name>A0A2S0WGD0_9CORY</name>
<gene>
    <name evidence="7" type="ORF">C3E79_10500</name>
</gene>
<keyword evidence="6" id="KW-0472">Membrane</keyword>
<evidence type="ECO:0000256" key="3">
    <source>
        <dbReference type="ARBA" id="ARBA00022692"/>
    </source>
</evidence>
<dbReference type="KEGG" id="clia:C3E79_10500"/>
<evidence type="ECO:0000256" key="4">
    <source>
        <dbReference type="ARBA" id="ARBA00022801"/>
    </source>
</evidence>
<dbReference type="SUPFAM" id="SSF48317">
    <property type="entry name" value="Acid phosphatase/Vanadium-dependent haloperoxidase"/>
    <property type="match status" value="1"/>
</dbReference>
<dbReference type="InterPro" id="IPR000326">
    <property type="entry name" value="PAP2/HPO"/>
</dbReference>
<dbReference type="AlphaFoldDB" id="A0A2S0WGD0"/>
<reference evidence="8" key="1">
    <citation type="submission" date="2018-01" db="EMBL/GenBank/DDBJ databases">
        <authorList>
            <person name="Li J."/>
        </authorList>
    </citation>
    <scope>NUCLEOTIDE SEQUENCE [LARGE SCALE GENOMIC DNA]</scope>
    <source>
        <strain evidence="8">2184</strain>
    </source>
</reference>
<evidence type="ECO:0000256" key="5">
    <source>
        <dbReference type="ARBA" id="ARBA00022989"/>
    </source>
</evidence>
<proteinExistence type="predicted"/>
<dbReference type="PANTHER" id="PTHR14969">
    <property type="entry name" value="SPHINGOSINE-1-PHOSPHATE PHOSPHOHYDROLASE"/>
    <property type="match status" value="1"/>
</dbReference>
<comment type="subcellular location">
    <subcellularLocation>
        <location evidence="1">Cell membrane</location>
        <topology evidence="1">Multi-pass membrane protein</topology>
    </subcellularLocation>
</comment>
<dbReference type="GO" id="GO:0005886">
    <property type="term" value="C:plasma membrane"/>
    <property type="evidence" value="ECO:0007669"/>
    <property type="project" value="UniProtKB-SubCell"/>
</dbReference>
<accession>A0A2S0WGD0</accession>
<evidence type="ECO:0000256" key="2">
    <source>
        <dbReference type="ARBA" id="ARBA00022475"/>
    </source>
</evidence>
<dbReference type="CDD" id="cd01610">
    <property type="entry name" value="PAP2_like"/>
    <property type="match status" value="1"/>
</dbReference>
<dbReference type="Pfam" id="PF01569">
    <property type="entry name" value="PAP2"/>
    <property type="match status" value="1"/>
</dbReference>
<dbReference type="RefSeq" id="WP_108404856.1">
    <property type="nucleotide sequence ID" value="NZ_CP026948.1"/>
</dbReference>
<sequence length="167" mass="17976">MSKREADLLVAIQNRLLTDQAATIARGLSHFGEHDLGWLAIAAVGVGVDKQRRRKWLAMGAGTFLAHAASVVLKRIVRRQRPHDARITVGVSTPSRLSFPSSHSTSTAAAMVHLADIFGSKLPYVGIPVMMTSRMVLGVHYPTDTLIGSLIGAGVAKTAIELEKETR</sequence>
<dbReference type="InterPro" id="IPR036938">
    <property type="entry name" value="PAP2/HPO_sf"/>
</dbReference>
<keyword evidence="5" id="KW-1133">Transmembrane helix</keyword>
<dbReference type="Proteomes" id="UP000244754">
    <property type="component" value="Chromosome"/>
</dbReference>
<evidence type="ECO:0000313" key="7">
    <source>
        <dbReference type="EMBL" id="AWB84848.1"/>
    </source>
</evidence>
<keyword evidence="3" id="KW-0812">Transmembrane</keyword>
<dbReference type="SMART" id="SM00014">
    <property type="entry name" value="acidPPc"/>
    <property type="match status" value="1"/>
</dbReference>
<evidence type="ECO:0000313" key="8">
    <source>
        <dbReference type="Proteomes" id="UP000244754"/>
    </source>
</evidence>
<dbReference type="EMBL" id="CP026948">
    <property type="protein sequence ID" value="AWB84848.1"/>
    <property type="molecule type" value="Genomic_DNA"/>
</dbReference>
<keyword evidence="4" id="KW-0378">Hydrolase</keyword>
<evidence type="ECO:0000256" key="6">
    <source>
        <dbReference type="ARBA" id="ARBA00023136"/>
    </source>
</evidence>
<dbReference type="PANTHER" id="PTHR14969:SF62">
    <property type="entry name" value="DECAPRENYLPHOSPHORYL-5-PHOSPHORIBOSE PHOSPHATASE RV3807C-RELATED"/>
    <property type="match status" value="1"/>
</dbReference>
<dbReference type="GO" id="GO:0016787">
    <property type="term" value="F:hydrolase activity"/>
    <property type="evidence" value="ECO:0007669"/>
    <property type="project" value="UniProtKB-KW"/>
</dbReference>